<proteinExistence type="predicted"/>
<evidence type="ECO:0000313" key="3">
    <source>
        <dbReference type="WBParaSite" id="Hba_02378"/>
    </source>
</evidence>
<evidence type="ECO:0000256" key="1">
    <source>
        <dbReference type="SAM" id="SignalP"/>
    </source>
</evidence>
<reference evidence="3" key="1">
    <citation type="submission" date="2016-11" db="UniProtKB">
        <authorList>
            <consortium name="WormBaseParasite"/>
        </authorList>
    </citation>
    <scope>IDENTIFICATION</scope>
</reference>
<sequence length="139" mass="16455">MYCLLVFPVRLFVAACNPFYISRLYRVILSNKDLIYELTIINLVPMPHAPMAKSTDKWMFFSYDSMGKSTVICIHPRFFVTFRHGSHLQLKKGDALTIYNAKQGRRTSRDQRLRGKILKNFSYFVRIMILFVQFKNQNF</sequence>
<name>A0A1I7WCD9_HETBA</name>
<dbReference type="AlphaFoldDB" id="A0A1I7WCD9"/>
<keyword evidence="1" id="KW-0732">Signal</keyword>
<feature type="signal peptide" evidence="1">
    <location>
        <begin position="1"/>
        <end position="16"/>
    </location>
</feature>
<dbReference type="Proteomes" id="UP000095283">
    <property type="component" value="Unplaced"/>
</dbReference>
<evidence type="ECO:0000313" key="2">
    <source>
        <dbReference type="Proteomes" id="UP000095283"/>
    </source>
</evidence>
<organism evidence="2 3">
    <name type="scientific">Heterorhabditis bacteriophora</name>
    <name type="common">Entomopathogenic nematode worm</name>
    <dbReference type="NCBI Taxonomy" id="37862"/>
    <lineage>
        <taxon>Eukaryota</taxon>
        <taxon>Metazoa</taxon>
        <taxon>Ecdysozoa</taxon>
        <taxon>Nematoda</taxon>
        <taxon>Chromadorea</taxon>
        <taxon>Rhabditida</taxon>
        <taxon>Rhabditina</taxon>
        <taxon>Rhabditomorpha</taxon>
        <taxon>Strongyloidea</taxon>
        <taxon>Heterorhabditidae</taxon>
        <taxon>Heterorhabditis</taxon>
    </lineage>
</organism>
<dbReference type="WBParaSite" id="Hba_02378">
    <property type="protein sequence ID" value="Hba_02378"/>
    <property type="gene ID" value="Hba_02378"/>
</dbReference>
<protein>
    <submittedName>
        <fullName evidence="3">LTD domain-containing protein</fullName>
    </submittedName>
</protein>
<feature type="chain" id="PRO_5009310569" evidence="1">
    <location>
        <begin position="17"/>
        <end position="139"/>
    </location>
</feature>
<accession>A0A1I7WCD9</accession>
<keyword evidence="2" id="KW-1185">Reference proteome</keyword>